<dbReference type="InterPro" id="IPR000980">
    <property type="entry name" value="SH2"/>
</dbReference>
<dbReference type="PANTHER" id="PTHR10155:SF5">
    <property type="entry name" value="SUPPRESSOR OF CYTOKINE SIGNALING 7"/>
    <property type="match status" value="1"/>
</dbReference>
<feature type="non-terminal residue" evidence="5">
    <location>
        <position position="228"/>
    </location>
</feature>
<dbReference type="EMBL" id="LUCM01000167">
    <property type="protein sequence ID" value="KAA0200996.1"/>
    <property type="molecule type" value="Genomic_DNA"/>
</dbReference>
<keyword evidence="6" id="KW-1185">Reference proteome</keyword>
<protein>
    <submittedName>
        <fullName evidence="5">Suppressor of cytokine signaling 7</fullName>
    </submittedName>
</protein>
<keyword evidence="1 2" id="KW-0727">SH2 domain</keyword>
<dbReference type="GO" id="GO:0005942">
    <property type="term" value="C:phosphatidylinositol 3-kinase complex"/>
    <property type="evidence" value="ECO:0007669"/>
    <property type="project" value="TreeGrafter"/>
</dbReference>
<feature type="region of interest" description="Disordered" evidence="3">
    <location>
        <begin position="92"/>
        <end position="143"/>
    </location>
</feature>
<reference evidence="5" key="1">
    <citation type="submission" date="2019-05" db="EMBL/GenBank/DDBJ databases">
        <title>Annotation for the trematode Fasciolopsis buski.</title>
        <authorList>
            <person name="Choi Y.-J."/>
        </authorList>
    </citation>
    <scope>NUCLEOTIDE SEQUENCE</scope>
    <source>
        <strain evidence="5">HT</strain>
        <tissue evidence="5">Whole worm</tissue>
    </source>
</reference>
<evidence type="ECO:0000259" key="4">
    <source>
        <dbReference type="PROSITE" id="PS50001"/>
    </source>
</evidence>
<dbReference type="PANTHER" id="PTHR10155">
    <property type="entry name" value="PHOSPHATIDYLINOSITOL 3-KINASE REGULATORY SUBUNIT"/>
    <property type="match status" value="1"/>
</dbReference>
<dbReference type="SMART" id="SM00252">
    <property type="entry name" value="SH2"/>
    <property type="match status" value="1"/>
</dbReference>
<dbReference type="InterPro" id="IPR036860">
    <property type="entry name" value="SH2_dom_sf"/>
</dbReference>
<comment type="caution">
    <text evidence="5">The sequence shown here is derived from an EMBL/GenBank/DDBJ whole genome shotgun (WGS) entry which is preliminary data.</text>
</comment>
<gene>
    <name evidence="5" type="ORF">FBUS_08987</name>
</gene>
<dbReference type="Gene3D" id="3.30.505.10">
    <property type="entry name" value="SH2 domain"/>
    <property type="match status" value="1"/>
</dbReference>
<proteinExistence type="predicted"/>
<feature type="compositionally biased region" description="Polar residues" evidence="3">
    <location>
        <begin position="124"/>
        <end position="134"/>
    </location>
</feature>
<feature type="domain" description="SH2" evidence="4">
    <location>
        <begin position="174"/>
        <end position="228"/>
    </location>
</feature>
<evidence type="ECO:0000256" key="2">
    <source>
        <dbReference type="PROSITE-ProRule" id="PRU00191"/>
    </source>
</evidence>
<name>A0A8E0S4Q4_9TREM</name>
<sequence length="228" mass="24791">PADTVVNREPVGHRQIPRTRTALRPMKPVEVTSPPATTRHYLRWSSEAAAQICFDCSSVISVNCSGNETSPVVAENATTPVSPGRLTISSAVDSAASPDRPDLISSRLALPNSSSDTLGRANRPRTSLGSQRNGTTSCTSSASISNSVGTAAMDMQENRSLFQRSMLELRKMGWYWGPLSFQEAQILLAKRPDGTFLVRDSGHATYILSLSFRVRGETYHTRIEHSQG</sequence>
<dbReference type="Proteomes" id="UP000728185">
    <property type="component" value="Unassembled WGS sequence"/>
</dbReference>
<accession>A0A8E0S4Q4</accession>
<dbReference type="GO" id="GO:0046854">
    <property type="term" value="P:phosphatidylinositol phosphate biosynthetic process"/>
    <property type="evidence" value="ECO:0007669"/>
    <property type="project" value="TreeGrafter"/>
</dbReference>
<evidence type="ECO:0000256" key="1">
    <source>
        <dbReference type="ARBA" id="ARBA00022999"/>
    </source>
</evidence>
<dbReference type="SUPFAM" id="SSF55550">
    <property type="entry name" value="SH2 domain"/>
    <property type="match status" value="1"/>
</dbReference>
<evidence type="ECO:0000256" key="3">
    <source>
        <dbReference type="SAM" id="MobiDB-lite"/>
    </source>
</evidence>
<organism evidence="5 6">
    <name type="scientific">Fasciolopsis buskii</name>
    <dbReference type="NCBI Taxonomy" id="27845"/>
    <lineage>
        <taxon>Eukaryota</taxon>
        <taxon>Metazoa</taxon>
        <taxon>Spiralia</taxon>
        <taxon>Lophotrochozoa</taxon>
        <taxon>Platyhelminthes</taxon>
        <taxon>Trematoda</taxon>
        <taxon>Digenea</taxon>
        <taxon>Plagiorchiida</taxon>
        <taxon>Echinostomata</taxon>
        <taxon>Echinostomatoidea</taxon>
        <taxon>Fasciolidae</taxon>
        <taxon>Fasciolopsis</taxon>
    </lineage>
</organism>
<dbReference type="PROSITE" id="PS50001">
    <property type="entry name" value="SH2"/>
    <property type="match status" value="1"/>
</dbReference>
<evidence type="ECO:0000313" key="6">
    <source>
        <dbReference type="Proteomes" id="UP000728185"/>
    </source>
</evidence>
<dbReference type="AlphaFoldDB" id="A0A8E0S4Q4"/>
<evidence type="ECO:0000313" key="5">
    <source>
        <dbReference type="EMBL" id="KAA0200996.1"/>
    </source>
</evidence>
<dbReference type="OrthoDB" id="5979828at2759"/>
<dbReference type="Pfam" id="PF00017">
    <property type="entry name" value="SH2"/>
    <property type="match status" value="1"/>
</dbReference>
<dbReference type="GO" id="GO:0046935">
    <property type="term" value="F:1-phosphatidylinositol-3-kinase regulator activity"/>
    <property type="evidence" value="ECO:0007669"/>
    <property type="project" value="TreeGrafter"/>
</dbReference>